<dbReference type="Pfam" id="PF00207">
    <property type="entry name" value="A2M"/>
    <property type="match status" value="1"/>
</dbReference>
<proteinExistence type="predicted"/>
<dbReference type="Pfam" id="PF17973">
    <property type="entry name" value="bMG10"/>
    <property type="match status" value="1"/>
</dbReference>
<name>A0A1W1CNI6_9ZZZZ</name>
<dbReference type="InterPro" id="IPR051802">
    <property type="entry name" value="YfhM-like"/>
</dbReference>
<dbReference type="SUPFAM" id="SSF48452">
    <property type="entry name" value="TPR-like"/>
    <property type="match status" value="1"/>
</dbReference>
<dbReference type="InterPro" id="IPR001599">
    <property type="entry name" value="Macroglobln_a2"/>
</dbReference>
<feature type="domain" description="Alpha-2-macroglobulin" evidence="1">
    <location>
        <begin position="1194"/>
        <end position="1284"/>
    </location>
</feature>
<protein>
    <recommendedName>
        <fullName evidence="1">Alpha-2-macroglobulin domain-containing protein</fullName>
    </recommendedName>
</protein>
<dbReference type="Gene3D" id="1.25.40.10">
    <property type="entry name" value="Tetratricopeptide repeat domain"/>
    <property type="match status" value="1"/>
</dbReference>
<evidence type="ECO:0000313" key="2">
    <source>
        <dbReference type="EMBL" id="SFV67273.1"/>
    </source>
</evidence>
<dbReference type="EMBL" id="FPHE01000161">
    <property type="protein sequence ID" value="SFV67273.1"/>
    <property type="molecule type" value="Genomic_DNA"/>
</dbReference>
<dbReference type="Gene3D" id="1.50.10.20">
    <property type="match status" value="1"/>
</dbReference>
<dbReference type="SMART" id="SM01360">
    <property type="entry name" value="A2M"/>
    <property type="match status" value="1"/>
</dbReference>
<dbReference type="InterPro" id="IPR011990">
    <property type="entry name" value="TPR-like_helical_dom_sf"/>
</dbReference>
<dbReference type="InterPro" id="IPR008930">
    <property type="entry name" value="Terpenoid_cyclase/PrenylTrfase"/>
</dbReference>
<dbReference type="InterPro" id="IPR019734">
    <property type="entry name" value="TPR_rpt"/>
</dbReference>
<dbReference type="GO" id="GO:0004866">
    <property type="term" value="F:endopeptidase inhibitor activity"/>
    <property type="evidence" value="ECO:0007669"/>
    <property type="project" value="InterPro"/>
</dbReference>
<organism evidence="2">
    <name type="scientific">hydrothermal vent metagenome</name>
    <dbReference type="NCBI Taxonomy" id="652676"/>
    <lineage>
        <taxon>unclassified sequences</taxon>
        <taxon>metagenomes</taxon>
        <taxon>ecological metagenomes</taxon>
    </lineage>
</organism>
<dbReference type="Gene3D" id="2.60.40.1930">
    <property type="match status" value="1"/>
</dbReference>
<dbReference type="PANTHER" id="PTHR40094:SF1">
    <property type="entry name" value="UBIQUITIN DOMAIN-CONTAINING PROTEIN"/>
    <property type="match status" value="1"/>
</dbReference>
<dbReference type="Pfam" id="PF01835">
    <property type="entry name" value="MG2"/>
    <property type="match status" value="1"/>
</dbReference>
<sequence length="1957" mass="228181">MKKIFFLILFTLALYAQTYMEQWREIENLERSRLPKSALEKVELIYQKAKDESNENQLIKALLYKNKYLSILKEDGIIDSIENMEKEIEGAKKPTTKLILTSILAEMYATYLDRHRYQTRAYIDSDKGIRSWSNKKLSAKISQLYIDSLGEDAKGINIDEYRTILTKEENSEGLRPTLYDLLAFRALKYFNNSRSYLTKPIYDFYLKDKEAFGSVQTFIDHKFQTPNKNSFKYKTLLIYQELLRFHKSRREQKALRHINFERIEFVYRNFIGNKKEQYYIEALNSLESQQTHSEALYYLAKYYYQKGDYTKAINYANRGVESKDKYLSQRCDSIKKDIEWKSINLNMEKVNLPNENLLAKLSYRNIDRVFIRVIKIGDKEHQKLNSIDYNQRDDYIKGMKSINDFNLSLPITDDYKQHHTEISLGSYGYGHYIFLVSKDREFSKFSKSFSAISKIAYFHKNSKLLVVDRESGKPLEGVEAKLYLSKYDRSTKKNNRKLISIETSNKNGIITLPKSEYAYAIHLKYGEDSINFATGTSYTDEYIGRYYYREKDIRETLYIFIDRAIYRPAQTVYFKGLAVQNGKKIEPKILTNREIEVTLYSSNRQKIETKKFTTNEFGTLNGSFTLPKTGRLGSMRISSNIGGSKEIYIEEYKRPKFEISFDKLDRGYRLGDRVTVKGLAKAYTGNGIDRATVKYSIKRETLFPWYNIAYRDSTEKQIAIGEVQTDKDGRFEISFDALADNSIPADSQPSFRYRISVDITDTTGETQSNNKTINIGFVAVNADMIIDDVVNIDSNISLKLQTTNLDGKFEPLKGKIVIEKLKESKKIYRKRYWSITNIDKPIYNKEKFQNLFENYRPIEREERAKEIIKTLEFDTKKSKLLALGTLQQGEYLLTLHTKDRYGTEVKKSKKITIYDLNSSKPPYQTHLWSRTDKDKYEVGQTATIYIKSSSPNSSVFLTIERDKKIVESKWIKIGDLTKELVKIGKKDRGNIFYYLNMVKNGREYSNFGTIRVPWKKKLKLEYRSFRDKLRPNQEEQWSIKISGEDKEKIVAEMVATMYDASLDNFINHNFNIPNLFPNRRSNYQNRWEAKDFSLVKSVVEWGYDRYKTKKIRRVFPTLNMFGFDLHERRYMYQDIQCVAMVAPAPKAEPTIVYESAQADVFAELEDGLGGDIVAVDRAPPTSKPVAIRKNLKETMFFKPNLKTDKDGNIIINFKTNEALTRWKFLGFIHTKELKTAVTQKEIITQKELMVVTNLPRFFREGDIITLSAKVVNMSSKDLTGTCQLYLVDPTNQWNIYGDHNFSKIISLKKGASTDVSFKIRIPQVDSVSTIQHTIVAKTKYYSDAEQIIRPILSNREFITESKSLSIKGKQTKSFTLESLQNNNSNTLKNHKLTLEFTSNPIWYAIKSLPYLMEYPHECSEQLFNRYYANALASKIANSTPKIKKIFESWKSKGELKSALATNQELKSVLLEETPWVLESQSQETQQKNIALLFDLHRLAKERDEVLSKLSQRQNSDGGWAWFTGGKSNWYISQYLVEGFGKLEILGVKNNSNRILKKTVDFMDSKMLEQYKTLEKAVKKGQAKFEDEHLSSILIHYLYARSFYQPKLEPKAQKAYNYYLEQAKKYWTKKGLYEQGMIALTLNRKRDKKTAKAIVKSLKERALVDDERGMYFKYKHGFYWNQMPIETHALMIDVFNTITNDKKSVELLKIWLLKNKQTTHWKTTKATASAIYALLQDNKSLDNDKLVDISFDTKIEYQPILEKAKASAQKGTGYFKASFNKFDKNMATVKVKNPNSNIAWGGLYWQYFENLDKIKTFRETPLTIDKKLFITKENQAGEELIPINNLPLKVGDKIKVRLEIRADRDMEYIMIKDGRASTFEPINVLSQYKWQDGLGYYESTKDNATYFFIDYLKRGTYIFEYPLFVTHKGSFSNGIATIESMYAPEFKSHSKGERINVK</sequence>
<dbReference type="PROSITE" id="PS50005">
    <property type="entry name" value="TPR"/>
    <property type="match status" value="1"/>
</dbReference>
<dbReference type="InterPro" id="IPR041246">
    <property type="entry name" value="Bact_MG10"/>
</dbReference>
<dbReference type="InterPro" id="IPR002890">
    <property type="entry name" value="MG2"/>
</dbReference>
<dbReference type="SUPFAM" id="SSF48239">
    <property type="entry name" value="Terpenoid cyclases/Protein prenyltransferases"/>
    <property type="match status" value="1"/>
</dbReference>
<evidence type="ECO:0000259" key="1">
    <source>
        <dbReference type="SMART" id="SM01360"/>
    </source>
</evidence>
<dbReference type="PANTHER" id="PTHR40094">
    <property type="entry name" value="ALPHA-2-MACROGLOBULIN HOMOLOG"/>
    <property type="match status" value="1"/>
</dbReference>
<reference evidence="2" key="1">
    <citation type="submission" date="2016-10" db="EMBL/GenBank/DDBJ databases">
        <authorList>
            <person name="de Groot N.N."/>
        </authorList>
    </citation>
    <scope>NUCLEOTIDE SEQUENCE</scope>
</reference>
<accession>A0A1W1CNI6</accession>
<gene>
    <name evidence="2" type="ORF">MNB_SV-12-499</name>
</gene>